<dbReference type="Gene3D" id="3.30.565.10">
    <property type="entry name" value="Histidine kinase-like ATPase, C-terminal domain"/>
    <property type="match status" value="1"/>
</dbReference>
<feature type="domain" description="PPM-type phosphatase" evidence="3">
    <location>
        <begin position="204"/>
        <end position="397"/>
    </location>
</feature>
<evidence type="ECO:0000259" key="3">
    <source>
        <dbReference type="SMART" id="SM00331"/>
    </source>
</evidence>
<dbReference type="InterPro" id="IPR036457">
    <property type="entry name" value="PPM-type-like_dom_sf"/>
</dbReference>
<dbReference type="Gene3D" id="3.30.450.40">
    <property type="match status" value="1"/>
</dbReference>
<dbReference type="SUPFAM" id="SSF55874">
    <property type="entry name" value="ATPase domain of HSP90 chaperone/DNA topoisomerase II/histidine kinase"/>
    <property type="match status" value="1"/>
</dbReference>
<evidence type="ECO:0000313" key="5">
    <source>
        <dbReference type="Proteomes" id="UP000249522"/>
    </source>
</evidence>
<dbReference type="Pfam" id="PF07228">
    <property type="entry name" value="SpoIIE"/>
    <property type="match status" value="1"/>
</dbReference>
<organism evidence="4 5">
    <name type="scientific">Paenibacillus sambharensis</name>
    <dbReference type="NCBI Taxonomy" id="1803190"/>
    <lineage>
        <taxon>Bacteria</taxon>
        <taxon>Bacillati</taxon>
        <taxon>Bacillota</taxon>
        <taxon>Bacilli</taxon>
        <taxon>Bacillales</taxon>
        <taxon>Paenibacillaceae</taxon>
        <taxon>Paenibacillus</taxon>
    </lineage>
</organism>
<keyword evidence="5" id="KW-1185">Reference proteome</keyword>
<reference evidence="4 5" key="1">
    <citation type="submission" date="2018-06" db="EMBL/GenBank/DDBJ databases">
        <title>Paenibacillus imtechensis sp. nov.</title>
        <authorList>
            <person name="Pinnaka A.K."/>
            <person name="Singh H."/>
            <person name="Kaur M."/>
        </authorList>
    </citation>
    <scope>NUCLEOTIDE SEQUENCE [LARGE SCALE GENOMIC DNA]</scope>
    <source>
        <strain evidence="4 5">SMB1</strain>
    </source>
</reference>
<feature type="domain" description="GAF" evidence="2">
    <location>
        <begin position="35"/>
        <end position="177"/>
    </location>
</feature>
<dbReference type="SUPFAM" id="SSF81606">
    <property type="entry name" value="PP2C-like"/>
    <property type="match status" value="1"/>
</dbReference>
<comment type="caution">
    <text evidence="4">The sequence shown here is derived from an EMBL/GenBank/DDBJ whole genome shotgun (WGS) entry which is preliminary data.</text>
</comment>
<dbReference type="Pfam" id="PF01590">
    <property type="entry name" value="GAF"/>
    <property type="match status" value="1"/>
</dbReference>
<dbReference type="SMART" id="SM00331">
    <property type="entry name" value="PP2C_SIG"/>
    <property type="match status" value="1"/>
</dbReference>
<dbReference type="SUPFAM" id="SSF55781">
    <property type="entry name" value="GAF domain-like"/>
    <property type="match status" value="1"/>
</dbReference>
<dbReference type="Proteomes" id="UP000249522">
    <property type="component" value="Unassembled WGS sequence"/>
</dbReference>
<evidence type="ECO:0000259" key="2">
    <source>
        <dbReference type="SMART" id="SM00065"/>
    </source>
</evidence>
<dbReference type="InterPro" id="IPR001932">
    <property type="entry name" value="PPM-type_phosphatase-like_dom"/>
</dbReference>
<name>A0A2W1L3F6_9BACL</name>
<dbReference type="Gene3D" id="3.60.40.10">
    <property type="entry name" value="PPM-type phosphatase domain"/>
    <property type="match status" value="1"/>
</dbReference>
<protein>
    <recommendedName>
        <fullName evidence="6">Serine/threonine protein phosphatase</fullName>
    </recommendedName>
</protein>
<dbReference type="InterPro" id="IPR036890">
    <property type="entry name" value="HATPase_C_sf"/>
</dbReference>
<keyword evidence="1" id="KW-0175">Coiled coil</keyword>
<feature type="coiled-coil region" evidence="1">
    <location>
        <begin position="166"/>
        <end position="196"/>
    </location>
</feature>
<dbReference type="AlphaFoldDB" id="A0A2W1L3F6"/>
<sequence>MEEKITPLGKLVFASKEEESNRLHALHKLHLLDSEDEESFDRITSSVAQTFRVPICLVSLIDKDRQWFKSCVGLPFRETEREAAFCQYAVASRQTVVVEDARDDGRFAHNRLVTVQGGIRFYAGAPLITGEGHILGTICIIDEQPRAFSIEEQKLLEQLATWVVSEIQLREALAVQRRMKQELEEELALAGRLQRQLCPKPFLDGRVTIKGKSVAAAVVSGDLFDFFWVNEERIFGYVADVMGHGVATALQASAVKVLMGQASGMTGGLDEKVGWVNKAAKDYMPEDYYFTALVFELDLPAGELSMVHAGNHIFWHDTPDSGWKQLRSPGMMLGLFEDVPFETVTRRLAAGDRYMLGTDGLWEFMLESGETDVERLYEDLENGSRFRDDRTAVYIELPLVEGEIGQDTVRSAKGRKKRKVHLQQVLNREALDSELPGLRMSIQAALLDASVEGIAMEVAVNEALNNAVDHGQPDGNISVTVTSSEALVVCRIRSERCGVQAVSARAGIPAAGSGLPGREEERGRGIYLMRSLTDRVKFSRDGCEVLLAVRRNKA</sequence>
<dbReference type="EMBL" id="QKRB01000051">
    <property type="protein sequence ID" value="PZD94558.1"/>
    <property type="molecule type" value="Genomic_DNA"/>
</dbReference>
<evidence type="ECO:0000313" key="4">
    <source>
        <dbReference type="EMBL" id="PZD94558.1"/>
    </source>
</evidence>
<dbReference type="CDD" id="cd16936">
    <property type="entry name" value="HATPase_RsbW-like"/>
    <property type="match status" value="1"/>
</dbReference>
<gene>
    <name evidence="4" type="ORF">DNH61_16450</name>
</gene>
<dbReference type="SMART" id="SM00065">
    <property type="entry name" value="GAF"/>
    <property type="match status" value="1"/>
</dbReference>
<proteinExistence type="predicted"/>
<dbReference type="PANTHER" id="PTHR43102:SF2">
    <property type="entry name" value="GAF DOMAIN-CONTAINING PROTEIN"/>
    <property type="match status" value="1"/>
</dbReference>
<dbReference type="InterPro" id="IPR003594">
    <property type="entry name" value="HATPase_dom"/>
</dbReference>
<evidence type="ECO:0000256" key="1">
    <source>
        <dbReference type="SAM" id="Coils"/>
    </source>
</evidence>
<dbReference type="InterPro" id="IPR003018">
    <property type="entry name" value="GAF"/>
</dbReference>
<dbReference type="RefSeq" id="WP_111147780.1">
    <property type="nucleotide sequence ID" value="NZ_QKRB01000051.1"/>
</dbReference>
<accession>A0A2W1L3F6</accession>
<dbReference type="OrthoDB" id="311592at2"/>
<evidence type="ECO:0008006" key="6">
    <source>
        <dbReference type="Google" id="ProtNLM"/>
    </source>
</evidence>
<dbReference type="Pfam" id="PF13581">
    <property type="entry name" value="HATPase_c_2"/>
    <property type="match status" value="1"/>
</dbReference>
<dbReference type="InterPro" id="IPR029016">
    <property type="entry name" value="GAF-like_dom_sf"/>
</dbReference>
<dbReference type="PANTHER" id="PTHR43102">
    <property type="entry name" value="SLR1143 PROTEIN"/>
    <property type="match status" value="1"/>
</dbReference>